<dbReference type="RefSeq" id="WP_021068350.1">
    <property type="nucleotide sequence ID" value="NZ_ATDL01000002.1"/>
</dbReference>
<dbReference type="EMBL" id="ATDL01000002">
    <property type="protein sequence ID" value="ERJ61224.1"/>
    <property type="molecule type" value="Genomic_DNA"/>
</dbReference>
<organism evidence="1 2">
    <name type="scientific">Sphingobacterium paucimobilis HER1398</name>
    <dbReference type="NCBI Taxonomy" id="1346330"/>
    <lineage>
        <taxon>Bacteria</taxon>
        <taxon>Pseudomonadati</taxon>
        <taxon>Bacteroidota</taxon>
        <taxon>Sphingobacteriia</taxon>
        <taxon>Sphingobacteriales</taxon>
        <taxon>Sphingobacteriaceae</taxon>
        <taxon>Sphingobacterium</taxon>
    </lineage>
</organism>
<reference evidence="1 2" key="1">
    <citation type="journal article" date="2013" name="Genome Announc.">
        <title>The Draft Genome Sequence of Sphingomonas paucimobilis Strain HER1398 (Proteobacteria), Host to the Giant PAU Phage, Indicates That It Is a Member of the Genus Sphingobacterium (Bacteroidetes).</title>
        <authorList>
            <person name="White R.A.III."/>
            <person name="Suttle C.A."/>
        </authorList>
    </citation>
    <scope>NUCLEOTIDE SEQUENCE [LARGE SCALE GENOMIC DNA]</scope>
    <source>
        <strain evidence="1 2">HER1398</strain>
    </source>
</reference>
<proteinExistence type="predicted"/>
<dbReference type="AlphaFoldDB" id="U2J8G5"/>
<dbReference type="PATRIC" id="fig|1346330.5.peg.153"/>
<protein>
    <submittedName>
        <fullName evidence="1">Uncharacterized protein</fullName>
    </submittedName>
</protein>
<evidence type="ECO:0000313" key="2">
    <source>
        <dbReference type="Proteomes" id="UP000016584"/>
    </source>
</evidence>
<dbReference type="OrthoDB" id="714191at2"/>
<sequence length="75" mass="7989">MAWFNLKPSGDPSVPADYTLATTPPSCGSTEEKICAINATNNGSGQPILDAPLLLQMVRALQFEANEADVQLKAR</sequence>
<comment type="caution">
    <text evidence="1">The sequence shown here is derived from an EMBL/GenBank/DDBJ whole genome shotgun (WGS) entry which is preliminary data.</text>
</comment>
<accession>U2J8G5</accession>
<evidence type="ECO:0000313" key="1">
    <source>
        <dbReference type="EMBL" id="ERJ61224.1"/>
    </source>
</evidence>
<dbReference type="Proteomes" id="UP000016584">
    <property type="component" value="Unassembled WGS sequence"/>
</dbReference>
<keyword evidence="2" id="KW-1185">Reference proteome</keyword>
<name>U2J8G5_9SPHI</name>
<gene>
    <name evidence="1" type="ORF">M472_20950</name>
</gene>